<name>A0A8X7N2T0_9BASI</name>
<sequence length="252" mass="27610">TCTSVEHLTRAHLDASFRAVDSGVIGSMSPANLCAASSIQVSPDGFGACGSKMPLPLQDYGFPPCNKVEGSTAVTPRGHITDIHQGSLFQGRVLVCLFGRKLFLIWPPTDHNLAIYEEFHGHYGSMALPLALSRLQDLEVILFEHGGIHFLPPGSLHAVFALDSSATFAFDIVFSTMLLEVIRLSRWEIQFCSRLRSIGDPTSTVPGVVEDHDHGVALWHGLRRVFHMGHTRSYISTLRSQWADARPVLVAP</sequence>
<feature type="non-terminal residue" evidence="1">
    <location>
        <position position="1"/>
    </location>
</feature>
<evidence type="ECO:0008006" key="3">
    <source>
        <dbReference type="Google" id="ProtNLM"/>
    </source>
</evidence>
<dbReference type="SUPFAM" id="SSF51197">
    <property type="entry name" value="Clavaminate synthase-like"/>
    <property type="match status" value="1"/>
</dbReference>
<protein>
    <recommendedName>
        <fullName evidence="3">JmjC domain-containing protein</fullName>
    </recommendedName>
</protein>
<reference evidence="1" key="1">
    <citation type="submission" date="2016-04" db="EMBL/GenBank/DDBJ databases">
        <authorList>
            <person name="Nguyen H.D."/>
            <person name="Samba Siva P."/>
            <person name="Cullis J."/>
            <person name="Levesque C.A."/>
            <person name="Hambleton S."/>
        </authorList>
    </citation>
    <scope>NUCLEOTIDE SEQUENCE</scope>
    <source>
        <strain evidence="1">DAOMC 236422</strain>
    </source>
</reference>
<keyword evidence="2" id="KW-1185">Reference proteome</keyword>
<dbReference type="AlphaFoldDB" id="A0A8X7N2T0"/>
<accession>A0A8X7N2T0</accession>
<dbReference type="Gene3D" id="2.60.120.650">
    <property type="entry name" value="Cupin"/>
    <property type="match status" value="1"/>
</dbReference>
<evidence type="ECO:0000313" key="1">
    <source>
        <dbReference type="EMBL" id="KAE8261151.1"/>
    </source>
</evidence>
<proteinExistence type="predicted"/>
<evidence type="ECO:0000313" key="2">
    <source>
        <dbReference type="Proteomes" id="UP000078113"/>
    </source>
</evidence>
<dbReference type="Proteomes" id="UP000078113">
    <property type="component" value="Unassembled WGS sequence"/>
</dbReference>
<dbReference type="EMBL" id="LWDG02001057">
    <property type="protein sequence ID" value="KAE8261151.1"/>
    <property type="molecule type" value="Genomic_DNA"/>
</dbReference>
<reference evidence="1" key="2">
    <citation type="journal article" date="2019" name="IMA Fungus">
        <title>Genome sequencing and comparison of five Tilletia species to identify candidate genes for the detection of regulated species infecting wheat.</title>
        <authorList>
            <person name="Nguyen H.D.T."/>
            <person name="Sultana T."/>
            <person name="Kesanakurti P."/>
            <person name="Hambleton S."/>
        </authorList>
    </citation>
    <scope>NUCLEOTIDE SEQUENCE</scope>
    <source>
        <strain evidence="1">DAOMC 236422</strain>
    </source>
</reference>
<comment type="caution">
    <text evidence="1">The sequence shown here is derived from an EMBL/GenBank/DDBJ whole genome shotgun (WGS) entry which is preliminary data.</text>
</comment>
<organism evidence="1 2">
    <name type="scientific">Tilletia walkeri</name>
    <dbReference type="NCBI Taxonomy" id="117179"/>
    <lineage>
        <taxon>Eukaryota</taxon>
        <taxon>Fungi</taxon>
        <taxon>Dikarya</taxon>
        <taxon>Basidiomycota</taxon>
        <taxon>Ustilaginomycotina</taxon>
        <taxon>Exobasidiomycetes</taxon>
        <taxon>Tilletiales</taxon>
        <taxon>Tilletiaceae</taxon>
        <taxon>Tilletia</taxon>
    </lineage>
</organism>
<gene>
    <name evidence="1" type="ORF">A4X09_0g7706</name>
</gene>